<dbReference type="PANTHER" id="PTHR13847">
    <property type="entry name" value="SARCOSINE DEHYDROGENASE-RELATED"/>
    <property type="match status" value="1"/>
</dbReference>
<evidence type="ECO:0000313" key="3">
    <source>
        <dbReference type="Proteomes" id="UP000199663"/>
    </source>
</evidence>
<feature type="domain" description="FAD dependent oxidoreductase" evidence="1">
    <location>
        <begin position="31"/>
        <end position="377"/>
    </location>
</feature>
<dbReference type="Pfam" id="PF01266">
    <property type="entry name" value="DAO"/>
    <property type="match status" value="1"/>
</dbReference>
<protein>
    <submittedName>
        <fullName evidence="2">Glycine/D-amino acid oxidase</fullName>
    </submittedName>
</protein>
<dbReference type="EMBL" id="FNQC01000005">
    <property type="protein sequence ID" value="SDZ08235.1"/>
    <property type="molecule type" value="Genomic_DNA"/>
</dbReference>
<accession>A0A1H3Q5E1</accession>
<dbReference type="PANTHER" id="PTHR13847:SF201">
    <property type="entry name" value="PUTATIBE OXIDOREDUCTASE"/>
    <property type="match status" value="1"/>
</dbReference>
<organism evidence="2 3">
    <name type="scientific">Rhodonellum ikkaensis</name>
    <dbReference type="NCBI Taxonomy" id="336829"/>
    <lineage>
        <taxon>Bacteria</taxon>
        <taxon>Pseudomonadati</taxon>
        <taxon>Bacteroidota</taxon>
        <taxon>Cytophagia</taxon>
        <taxon>Cytophagales</taxon>
        <taxon>Cytophagaceae</taxon>
        <taxon>Rhodonellum</taxon>
    </lineage>
</organism>
<reference evidence="2 3" key="1">
    <citation type="submission" date="2016-10" db="EMBL/GenBank/DDBJ databases">
        <authorList>
            <person name="Varghese N."/>
            <person name="Submissions S."/>
        </authorList>
    </citation>
    <scope>NUCLEOTIDE SEQUENCE [LARGE SCALE GENOMIC DNA]</scope>
    <source>
        <strain evidence="2 3">DSM 17997</strain>
    </source>
</reference>
<dbReference type="Proteomes" id="UP000199663">
    <property type="component" value="Unassembled WGS sequence"/>
</dbReference>
<dbReference type="Gene3D" id="3.50.50.60">
    <property type="entry name" value="FAD/NAD(P)-binding domain"/>
    <property type="match status" value="1"/>
</dbReference>
<name>A0A1H3Q5E1_9BACT</name>
<comment type="caution">
    <text evidence="2">The sequence shown here is derived from an EMBL/GenBank/DDBJ whole genome shotgun (WGS) entry which is preliminary data.</text>
</comment>
<evidence type="ECO:0000313" key="2">
    <source>
        <dbReference type="EMBL" id="SDZ08235.1"/>
    </source>
</evidence>
<dbReference type="RefSeq" id="WP_019599641.1">
    <property type="nucleotide sequence ID" value="NZ_FNQC01000005.1"/>
</dbReference>
<dbReference type="InterPro" id="IPR006076">
    <property type="entry name" value="FAD-dep_OxRdtase"/>
</dbReference>
<sequence>MKIKSSEPFWLVKNGILHSYPSLREDVKTEILIVGGGITGSLIAHRCMEEGYKTILIDRREIGHGSTSATTSMLQYEIDLPLFELAKMIGEKGAAENYWACFKSIDDLKKIAKVVKSTCGFQKKESLYFAAFKKDVPWLKKEFEARKENGFPVKWLEAEEIEKKYQLKNAFGGILSEQGGSIDAFQLAHDILAFNHKKGLEIYDKTNIKKVDYKRNGVSVLTEYGNTITAKHMIYCNGFESTEIIKDDFVKLLSTYATVGEIMEDDQTHLNDTLFWNTAEPYIYMRTTDDNRLLIGGEDEDFVNPEKRDAMLGEKSGKLSKYLKKVLPDYDFRSDFVWAGTFGETKDGLPYIGQHPDFPSTFFVLGFGGNGITFSVIGMDVISDMLKGKKHPLEEFYRFGR</sequence>
<proteinExistence type="predicted"/>
<evidence type="ECO:0000259" key="1">
    <source>
        <dbReference type="Pfam" id="PF01266"/>
    </source>
</evidence>
<dbReference type="InterPro" id="IPR036188">
    <property type="entry name" value="FAD/NAD-bd_sf"/>
</dbReference>
<dbReference type="SUPFAM" id="SSF51905">
    <property type="entry name" value="FAD/NAD(P)-binding domain"/>
    <property type="match status" value="1"/>
</dbReference>
<gene>
    <name evidence="2" type="ORF">SAMN05444412_105218</name>
</gene>
<keyword evidence="3" id="KW-1185">Reference proteome</keyword>
<dbReference type="Gene3D" id="3.30.9.10">
    <property type="entry name" value="D-Amino Acid Oxidase, subunit A, domain 2"/>
    <property type="match status" value="1"/>
</dbReference>